<protein>
    <submittedName>
        <fullName evidence="2">Uncharacterized protein</fullName>
    </submittedName>
</protein>
<proteinExistence type="predicted"/>
<comment type="caution">
    <text evidence="2">The sequence shown here is derived from an EMBL/GenBank/DDBJ whole genome shotgun (WGS) entry which is preliminary data.</text>
</comment>
<evidence type="ECO:0000256" key="1">
    <source>
        <dbReference type="SAM" id="MobiDB-lite"/>
    </source>
</evidence>
<keyword evidence="3" id="KW-1185">Reference proteome</keyword>
<dbReference type="EMBL" id="AKHW03006215">
    <property type="protein sequence ID" value="KYO23252.1"/>
    <property type="molecule type" value="Genomic_DNA"/>
</dbReference>
<dbReference type="AlphaFoldDB" id="A0A151MFF1"/>
<reference evidence="2 3" key="1">
    <citation type="journal article" date="2012" name="Genome Biol.">
        <title>Sequencing three crocodilian genomes to illuminate the evolution of archosaurs and amniotes.</title>
        <authorList>
            <person name="St John J.A."/>
            <person name="Braun E.L."/>
            <person name="Isberg S.R."/>
            <person name="Miles L.G."/>
            <person name="Chong A.Y."/>
            <person name="Gongora J."/>
            <person name="Dalzell P."/>
            <person name="Moran C."/>
            <person name="Bed'hom B."/>
            <person name="Abzhanov A."/>
            <person name="Burgess S.C."/>
            <person name="Cooksey A.M."/>
            <person name="Castoe T.A."/>
            <person name="Crawford N.G."/>
            <person name="Densmore L.D."/>
            <person name="Drew J.C."/>
            <person name="Edwards S.V."/>
            <person name="Faircloth B.C."/>
            <person name="Fujita M.K."/>
            <person name="Greenwold M.J."/>
            <person name="Hoffmann F.G."/>
            <person name="Howard J.M."/>
            <person name="Iguchi T."/>
            <person name="Janes D.E."/>
            <person name="Khan S.Y."/>
            <person name="Kohno S."/>
            <person name="de Koning A.J."/>
            <person name="Lance S.L."/>
            <person name="McCarthy F.M."/>
            <person name="McCormack J.E."/>
            <person name="Merchant M.E."/>
            <person name="Peterson D.G."/>
            <person name="Pollock D.D."/>
            <person name="Pourmand N."/>
            <person name="Raney B.J."/>
            <person name="Roessler K.A."/>
            <person name="Sanford J.R."/>
            <person name="Sawyer R.H."/>
            <person name="Schmidt C.J."/>
            <person name="Triplett E.W."/>
            <person name="Tuberville T.D."/>
            <person name="Venegas-Anaya M."/>
            <person name="Howard J.T."/>
            <person name="Jarvis E.D."/>
            <person name="Guillette L.J.Jr."/>
            <person name="Glenn T.C."/>
            <person name="Green R.E."/>
            <person name="Ray D.A."/>
        </authorList>
    </citation>
    <scope>NUCLEOTIDE SEQUENCE [LARGE SCALE GENOMIC DNA]</scope>
    <source>
        <strain evidence="2">KSC_2009_1</strain>
    </source>
</reference>
<name>A0A151MFF1_ALLMI</name>
<dbReference type="Proteomes" id="UP000050525">
    <property type="component" value="Unassembled WGS sequence"/>
</dbReference>
<evidence type="ECO:0000313" key="2">
    <source>
        <dbReference type="EMBL" id="KYO23252.1"/>
    </source>
</evidence>
<evidence type="ECO:0000313" key="3">
    <source>
        <dbReference type="Proteomes" id="UP000050525"/>
    </source>
</evidence>
<accession>A0A151MFF1</accession>
<organism evidence="2 3">
    <name type="scientific">Alligator mississippiensis</name>
    <name type="common">American alligator</name>
    <dbReference type="NCBI Taxonomy" id="8496"/>
    <lineage>
        <taxon>Eukaryota</taxon>
        <taxon>Metazoa</taxon>
        <taxon>Chordata</taxon>
        <taxon>Craniata</taxon>
        <taxon>Vertebrata</taxon>
        <taxon>Euteleostomi</taxon>
        <taxon>Archelosauria</taxon>
        <taxon>Archosauria</taxon>
        <taxon>Crocodylia</taxon>
        <taxon>Alligatoridae</taxon>
        <taxon>Alligatorinae</taxon>
        <taxon>Alligator</taxon>
    </lineage>
</organism>
<sequence>MVGHLPSESDFNVSDTWEQDADSPLGLETWGKNVKASWISEAGRTGQEYLGGVCETGCHLPNSGPWPGLP</sequence>
<gene>
    <name evidence="2" type="ORF">Y1Q_0005667</name>
</gene>
<feature type="region of interest" description="Disordered" evidence="1">
    <location>
        <begin position="1"/>
        <end position="26"/>
    </location>
</feature>